<organism evidence="2 3">
    <name type="scientific">Marinoscillum furvescens DSM 4134</name>
    <dbReference type="NCBI Taxonomy" id="1122208"/>
    <lineage>
        <taxon>Bacteria</taxon>
        <taxon>Pseudomonadati</taxon>
        <taxon>Bacteroidota</taxon>
        <taxon>Cytophagia</taxon>
        <taxon>Cytophagales</taxon>
        <taxon>Reichenbachiellaceae</taxon>
        <taxon>Marinoscillum</taxon>
    </lineage>
</organism>
<proteinExistence type="predicted"/>
<keyword evidence="1" id="KW-0812">Transmembrane</keyword>
<gene>
    <name evidence="2" type="ORF">C7460_10268</name>
</gene>
<evidence type="ECO:0000313" key="3">
    <source>
        <dbReference type="Proteomes" id="UP000256779"/>
    </source>
</evidence>
<feature type="transmembrane region" description="Helical" evidence="1">
    <location>
        <begin position="264"/>
        <end position="285"/>
    </location>
</feature>
<dbReference type="AlphaFoldDB" id="A0A3D9L6S4"/>
<evidence type="ECO:0000256" key="1">
    <source>
        <dbReference type="SAM" id="Phobius"/>
    </source>
</evidence>
<sequence length="479" mass="55156">MNRATRKIIQYEWKVFIRNRFQLLMLGVLFLFGLYAIYHGQAEIIDQRDTINAVMKLEQSEFDAYKSSFTEELKTLEQEQTHDVASRPAYAWYRHGYHAVLPPHDFAALAIGQRDLYRYYYRLTAMSLYYQLFENELANPGNLLTGNFDLAFVLVYLFPLLIIAFGYGLYASDKEHGILALLKVQATSVHKVLLIRMLCYFTLVVGLGLLLSIIGLYTSGNPLQSQNWLPALVWLVCVIVYCAFWFGLLFAIVSFRKSSSFNAIAAVGCWLLFLIIVPAVLNVIVTTRYPLNSVALADLTRRTGLENEDDKEEALAVINEFLEHKPELAKSDSALEENLLPKAYAAFTSLKDIHHRQEVDAYYEGVIRRQQWAANYLWLSPAAYMQEVLVKVVDTDLGQFLHFQDQLVSFHQQISDFYFSRLFQNRPISREDYEQLPVFSMVQNGNKWFPIFKGIFTIACAAILVFSIGFVKFKKEECL</sequence>
<dbReference type="PANTHER" id="PTHR43471">
    <property type="entry name" value="ABC TRANSPORTER PERMEASE"/>
    <property type="match status" value="1"/>
</dbReference>
<dbReference type="OrthoDB" id="6016419at2"/>
<evidence type="ECO:0000313" key="2">
    <source>
        <dbReference type="EMBL" id="REE02048.1"/>
    </source>
</evidence>
<feature type="transmembrane region" description="Helical" evidence="1">
    <location>
        <begin position="448"/>
        <end position="471"/>
    </location>
</feature>
<dbReference type="RefSeq" id="WP_115866586.1">
    <property type="nucleotide sequence ID" value="NZ_QREG01000002.1"/>
</dbReference>
<dbReference type="Pfam" id="PF12040">
    <property type="entry name" value="DUF3526"/>
    <property type="match status" value="1"/>
</dbReference>
<reference evidence="2 3" key="1">
    <citation type="submission" date="2018-07" db="EMBL/GenBank/DDBJ databases">
        <title>Genomic Encyclopedia of Type Strains, Phase IV (KMG-IV): sequencing the most valuable type-strain genomes for metagenomic binning, comparative biology and taxonomic classification.</title>
        <authorList>
            <person name="Goeker M."/>
        </authorList>
    </citation>
    <scope>NUCLEOTIDE SEQUENCE [LARGE SCALE GENOMIC DNA]</scope>
    <source>
        <strain evidence="2 3">DSM 4134</strain>
    </source>
</reference>
<dbReference type="PANTHER" id="PTHR43471:SF14">
    <property type="entry name" value="ABC-2 TYPE TRANSPORT SYSTEM PERMEASE PROTEIN"/>
    <property type="match status" value="1"/>
</dbReference>
<feature type="transmembrane region" description="Helical" evidence="1">
    <location>
        <begin position="150"/>
        <end position="172"/>
    </location>
</feature>
<keyword evidence="3" id="KW-1185">Reference proteome</keyword>
<feature type="transmembrane region" description="Helical" evidence="1">
    <location>
        <begin position="231"/>
        <end position="252"/>
    </location>
</feature>
<keyword evidence="1" id="KW-0472">Membrane</keyword>
<keyword evidence="1" id="KW-1133">Transmembrane helix</keyword>
<dbReference type="InterPro" id="IPR021913">
    <property type="entry name" value="DUF3526"/>
</dbReference>
<feature type="transmembrane region" description="Helical" evidence="1">
    <location>
        <begin position="21"/>
        <end position="38"/>
    </location>
</feature>
<dbReference type="EMBL" id="QREG01000002">
    <property type="protein sequence ID" value="REE02048.1"/>
    <property type="molecule type" value="Genomic_DNA"/>
</dbReference>
<dbReference type="Proteomes" id="UP000256779">
    <property type="component" value="Unassembled WGS sequence"/>
</dbReference>
<comment type="caution">
    <text evidence="2">The sequence shown here is derived from an EMBL/GenBank/DDBJ whole genome shotgun (WGS) entry which is preliminary data.</text>
</comment>
<protein>
    <submittedName>
        <fullName evidence="2">ABC-2 type transport system permease protein</fullName>
    </submittedName>
</protein>
<accession>A0A3D9L6S4</accession>
<feature type="transmembrane region" description="Helical" evidence="1">
    <location>
        <begin position="193"/>
        <end position="219"/>
    </location>
</feature>
<name>A0A3D9L6S4_MARFU</name>